<dbReference type="EMBL" id="FXTB01000001">
    <property type="protein sequence ID" value="SMO37580.1"/>
    <property type="molecule type" value="Genomic_DNA"/>
</dbReference>
<dbReference type="Proteomes" id="UP000319040">
    <property type="component" value="Unassembled WGS sequence"/>
</dbReference>
<dbReference type="AlphaFoldDB" id="A0A521ASF7"/>
<accession>A0A521ASF7</accession>
<gene>
    <name evidence="2" type="ORF">SAMN06265379_101349</name>
</gene>
<feature type="signal peptide" evidence="1">
    <location>
        <begin position="1"/>
        <end position="23"/>
    </location>
</feature>
<evidence type="ECO:0000313" key="3">
    <source>
        <dbReference type="Proteomes" id="UP000319040"/>
    </source>
</evidence>
<reference evidence="2 3" key="1">
    <citation type="submission" date="2017-05" db="EMBL/GenBank/DDBJ databases">
        <authorList>
            <person name="Varghese N."/>
            <person name="Submissions S."/>
        </authorList>
    </citation>
    <scope>NUCLEOTIDE SEQUENCE [LARGE SCALE GENOMIC DNA]</scope>
    <source>
        <strain evidence="2 3">DSM 27040</strain>
    </source>
</reference>
<dbReference type="OrthoDB" id="1121172at2"/>
<feature type="chain" id="PRO_5021990915" evidence="1">
    <location>
        <begin position="24"/>
        <end position="142"/>
    </location>
</feature>
<proteinExistence type="predicted"/>
<dbReference type="RefSeq" id="WP_142531738.1">
    <property type="nucleotide sequence ID" value="NZ_FXTB01000001.1"/>
</dbReference>
<evidence type="ECO:0000256" key="1">
    <source>
        <dbReference type="SAM" id="SignalP"/>
    </source>
</evidence>
<name>A0A521ASF7_SACCC</name>
<protein>
    <submittedName>
        <fullName evidence="2">Uncharacterized protein</fullName>
    </submittedName>
</protein>
<evidence type="ECO:0000313" key="2">
    <source>
        <dbReference type="EMBL" id="SMO37580.1"/>
    </source>
</evidence>
<sequence length="142" mass="15907">MKKKIYSILLVGILSLTGTIADANGCSNTYKKCKSPDKSYTLSTSSRSIKMRRGRKVAIMLNVFGGKEYFFSTYSKPKMGVLQFKIISPINNKILYDNSAEGLCDTKVFKVDNTQKLLIEISAPNWQSSNTYECAGFKIAYK</sequence>
<keyword evidence="3" id="KW-1185">Reference proteome</keyword>
<keyword evidence="1" id="KW-0732">Signal</keyword>
<organism evidence="2 3">
    <name type="scientific">Saccharicrinis carchari</name>
    <dbReference type="NCBI Taxonomy" id="1168039"/>
    <lineage>
        <taxon>Bacteria</taxon>
        <taxon>Pseudomonadati</taxon>
        <taxon>Bacteroidota</taxon>
        <taxon>Bacteroidia</taxon>
        <taxon>Marinilabiliales</taxon>
        <taxon>Marinilabiliaceae</taxon>
        <taxon>Saccharicrinis</taxon>
    </lineage>
</organism>